<dbReference type="Proteomes" id="UP000252118">
    <property type="component" value="Unassembled WGS sequence"/>
</dbReference>
<accession>A0A366EZU2</accession>
<dbReference type="PRINTS" id="PR00412">
    <property type="entry name" value="EPOXHYDRLASE"/>
</dbReference>
<dbReference type="PRINTS" id="PR00111">
    <property type="entry name" value="ABHYDROLASE"/>
</dbReference>
<sequence>MKRYFIQHRNLDIHITEWGATTDPVIFCLHGLGSTSLSFMEAAEELKEDYRIISIDAPGHGKTPPFDKGEDYEMAKMADWINEVIELLEIDSFYFLSHSWGSFVALYYAAKYPKRVRDIILIDGGYQGKRHSNQTVEEEVDFYNKDFEQVWESWEDFLALVKSETLNWNPIKMEAAKDLCLYKDNRYYWHARGSTAGHIIRAMHKDETEDIYHMLDSSILLLKATLPQSMEESRNKTAAIFKEKTRGEVKSIPETTHLLHWDRPETVVSEIRNRWK</sequence>
<reference evidence="3 4" key="1">
    <citation type="submission" date="2018-06" db="EMBL/GenBank/DDBJ databases">
        <title>Freshwater and sediment microbial communities from various areas in North America, analyzing microbe dynamics in response to fracking.</title>
        <authorList>
            <person name="Lamendella R."/>
        </authorList>
    </citation>
    <scope>NUCLEOTIDE SEQUENCE [LARGE SCALE GENOMIC DNA]</scope>
    <source>
        <strain evidence="3 4">97B</strain>
    </source>
</reference>
<organism evidence="3 4">
    <name type="scientific">Rossellomorea aquimaris</name>
    <dbReference type="NCBI Taxonomy" id="189382"/>
    <lineage>
        <taxon>Bacteria</taxon>
        <taxon>Bacillati</taxon>
        <taxon>Bacillota</taxon>
        <taxon>Bacilli</taxon>
        <taxon>Bacillales</taxon>
        <taxon>Bacillaceae</taxon>
        <taxon>Rossellomorea</taxon>
    </lineage>
</organism>
<feature type="domain" description="AB hydrolase-1" evidence="2">
    <location>
        <begin position="24"/>
        <end position="153"/>
    </location>
</feature>
<dbReference type="InterPro" id="IPR000073">
    <property type="entry name" value="AB_hydrolase_1"/>
</dbReference>
<dbReference type="SUPFAM" id="SSF53474">
    <property type="entry name" value="alpha/beta-Hydrolases"/>
    <property type="match status" value="1"/>
</dbReference>
<dbReference type="RefSeq" id="WP_113967804.1">
    <property type="nucleotide sequence ID" value="NZ_QNRJ01000001.1"/>
</dbReference>
<proteinExistence type="predicted"/>
<dbReference type="GO" id="GO:0016787">
    <property type="term" value="F:hydrolase activity"/>
    <property type="evidence" value="ECO:0007669"/>
    <property type="project" value="UniProtKB-KW"/>
</dbReference>
<dbReference type="InterPro" id="IPR029058">
    <property type="entry name" value="AB_hydrolase_fold"/>
</dbReference>
<comment type="caution">
    <text evidence="3">The sequence shown here is derived from an EMBL/GenBank/DDBJ whole genome shotgun (WGS) entry which is preliminary data.</text>
</comment>
<dbReference type="Gene3D" id="3.40.50.1820">
    <property type="entry name" value="alpha/beta hydrolase"/>
    <property type="match status" value="1"/>
</dbReference>
<dbReference type="InterPro" id="IPR000639">
    <property type="entry name" value="Epox_hydrolase-like"/>
</dbReference>
<dbReference type="PANTHER" id="PTHR43798">
    <property type="entry name" value="MONOACYLGLYCEROL LIPASE"/>
    <property type="match status" value="1"/>
</dbReference>
<evidence type="ECO:0000259" key="2">
    <source>
        <dbReference type="Pfam" id="PF00561"/>
    </source>
</evidence>
<dbReference type="GO" id="GO:0016020">
    <property type="term" value="C:membrane"/>
    <property type="evidence" value="ECO:0007669"/>
    <property type="project" value="TreeGrafter"/>
</dbReference>
<dbReference type="EMBL" id="QNRJ01000001">
    <property type="protein sequence ID" value="RBP07913.1"/>
    <property type="molecule type" value="Genomic_DNA"/>
</dbReference>
<dbReference type="Pfam" id="PF00561">
    <property type="entry name" value="Abhydrolase_1"/>
    <property type="match status" value="1"/>
</dbReference>
<dbReference type="OrthoDB" id="9775557at2"/>
<gene>
    <name evidence="3" type="ORF">DET59_101281</name>
</gene>
<evidence type="ECO:0000313" key="4">
    <source>
        <dbReference type="Proteomes" id="UP000252118"/>
    </source>
</evidence>
<name>A0A366EZU2_9BACI</name>
<dbReference type="InterPro" id="IPR050266">
    <property type="entry name" value="AB_hydrolase_sf"/>
</dbReference>
<dbReference type="PANTHER" id="PTHR43798:SF31">
    <property type="entry name" value="AB HYDROLASE SUPERFAMILY PROTEIN YCLE"/>
    <property type="match status" value="1"/>
</dbReference>
<evidence type="ECO:0000256" key="1">
    <source>
        <dbReference type="ARBA" id="ARBA00022801"/>
    </source>
</evidence>
<keyword evidence="1" id="KW-0378">Hydrolase</keyword>
<dbReference type="AlphaFoldDB" id="A0A366EZU2"/>
<evidence type="ECO:0000313" key="3">
    <source>
        <dbReference type="EMBL" id="RBP07913.1"/>
    </source>
</evidence>
<protein>
    <submittedName>
        <fullName evidence="3">Pimeloyl-ACP methyl ester carboxylesterase</fullName>
    </submittedName>
</protein>